<dbReference type="OrthoDB" id="3209743at2759"/>
<dbReference type="Proteomes" id="UP000252519">
    <property type="component" value="Unassembled WGS sequence"/>
</dbReference>
<feature type="non-terminal residue" evidence="1">
    <location>
        <position position="1"/>
    </location>
</feature>
<evidence type="ECO:0000313" key="2">
    <source>
        <dbReference type="Proteomes" id="UP000252519"/>
    </source>
</evidence>
<reference evidence="1 2" key="1">
    <citation type="submission" date="2014-10" db="EMBL/GenBank/DDBJ databases">
        <title>Draft genome of the hookworm Ancylostoma caninum.</title>
        <authorList>
            <person name="Mitreva M."/>
        </authorList>
    </citation>
    <scope>NUCLEOTIDE SEQUENCE [LARGE SCALE GENOMIC DNA]</scope>
    <source>
        <strain evidence="1 2">Baltimore</strain>
    </source>
</reference>
<dbReference type="InterPro" id="IPR036005">
    <property type="entry name" value="Creatinase/aminopeptidase-like"/>
</dbReference>
<dbReference type="AlphaFoldDB" id="A0A368EZH4"/>
<dbReference type="Gene3D" id="3.90.230.10">
    <property type="entry name" value="Creatinase/methionine aminopeptidase superfamily"/>
    <property type="match status" value="1"/>
</dbReference>
<comment type="caution">
    <text evidence="1">The sequence shown here is derived from an EMBL/GenBank/DDBJ whole genome shotgun (WGS) entry which is preliminary data.</text>
</comment>
<name>A0A368EZH4_ANCCA</name>
<dbReference type="STRING" id="29170.A0A368EZH4"/>
<protein>
    <recommendedName>
        <fullName evidence="3">Peptidase M24 domain-containing protein</fullName>
    </recommendedName>
</protein>
<dbReference type="GO" id="GO:0070006">
    <property type="term" value="F:metalloaminopeptidase activity"/>
    <property type="evidence" value="ECO:0007669"/>
    <property type="project" value="TreeGrafter"/>
</dbReference>
<accession>A0A368EZH4</accession>
<proteinExistence type="predicted"/>
<keyword evidence="2" id="KW-1185">Reference proteome</keyword>
<organism evidence="1 2">
    <name type="scientific">Ancylostoma caninum</name>
    <name type="common">Dog hookworm</name>
    <dbReference type="NCBI Taxonomy" id="29170"/>
    <lineage>
        <taxon>Eukaryota</taxon>
        <taxon>Metazoa</taxon>
        <taxon>Ecdysozoa</taxon>
        <taxon>Nematoda</taxon>
        <taxon>Chromadorea</taxon>
        <taxon>Rhabditida</taxon>
        <taxon>Rhabditina</taxon>
        <taxon>Rhabditomorpha</taxon>
        <taxon>Strongyloidea</taxon>
        <taxon>Ancylostomatidae</taxon>
        <taxon>Ancylostomatinae</taxon>
        <taxon>Ancylostoma</taxon>
    </lineage>
</organism>
<gene>
    <name evidence="1" type="ORF">ANCCAN_29074</name>
</gene>
<dbReference type="GO" id="GO:0005829">
    <property type="term" value="C:cytosol"/>
    <property type="evidence" value="ECO:0007669"/>
    <property type="project" value="TreeGrafter"/>
</dbReference>
<dbReference type="PANTHER" id="PTHR43330">
    <property type="entry name" value="METHIONINE AMINOPEPTIDASE"/>
    <property type="match status" value="1"/>
</dbReference>
<dbReference type="PANTHER" id="PTHR43330:SF7">
    <property type="entry name" value="METHIONINE AMINOPEPTIDASE 1"/>
    <property type="match status" value="1"/>
</dbReference>
<evidence type="ECO:0008006" key="3">
    <source>
        <dbReference type="Google" id="ProtNLM"/>
    </source>
</evidence>
<evidence type="ECO:0000313" key="1">
    <source>
        <dbReference type="EMBL" id="RCN25214.1"/>
    </source>
</evidence>
<sequence>TDPLRPAKVTPKRTVPRSIARPYYAFHPEGVSFEERQAKKNGEVKVLDDEEKEGLRVACRLGREVLNEAAKACAPGVTTEEIDRVVHEACVQTDCYPSPLA</sequence>
<dbReference type="SUPFAM" id="SSF55920">
    <property type="entry name" value="Creatinase/aminopeptidase"/>
    <property type="match status" value="1"/>
</dbReference>
<dbReference type="EMBL" id="JOJR01013385">
    <property type="protein sequence ID" value="RCN25214.1"/>
    <property type="molecule type" value="Genomic_DNA"/>
</dbReference>